<dbReference type="EMBL" id="CP021056">
    <property type="protein sequence ID" value="QXE24488.1"/>
    <property type="molecule type" value="Genomic_DNA"/>
</dbReference>
<dbReference type="KEGG" id="rsin:B6N60_03193"/>
<evidence type="ECO:0000313" key="1">
    <source>
        <dbReference type="EMBL" id="QXE24488.1"/>
    </source>
</evidence>
<dbReference type="Proteomes" id="UP000683511">
    <property type="component" value="Chromosome"/>
</dbReference>
<evidence type="ECO:0000313" key="2">
    <source>
        <dbReference type="Proteomes" id="UP000683511"/>
    </source>
</evidence>
<keyword evidence="2" id="KW-1185">Reference proteome</keyword>
<dbReference type="RefSeq" id="WP_190601352.1">
    <property type="nucleotide sequence ID" value="NZ_CP021056.1"/>
</dbReference>
<dbReference type="Gene3D" id="3.30.70.1230">
    <property type="entry name" value="Nucleotide cyclase"/>
    <property type="match status" value="2"/>
</dbReference>
<protein>
    <recommendedName>
        <fullName evidence="3">Family 3 adenylate cyclase</fullName>
    </recommendedName>
</protein>
<dbReference type="InterPro" id="IPR029787">
    <property type="entry name" value="Nucleotide_cyclase"/>
</dbReference>
<evidence type="ECO:0008006" key="3">
    <source>
        <dbReference type="Google" id="ProtNLM"/>
    </source>
</evidence>
<organism evidence="1 2">
    <name type="scientific">Richelia sinica FACHB-800</name>
    <dbReference type="NCBI Taxonomy" id="1357546"/>
    <lineage>
        <taxon>Bacteria</taxon>
        <taxon>Bacillati</taxon>
        <taxon>Cyanobacteriota</taxon>
        <taxon>Cyanophyceae</taxon>
        <taxon>Nostocales</taxon>
        <taxon>Nostocaceae</taxon>
        <taxon>Richelia</taxon>
    </lineage>
</organism>
<proteinExistence type="predicted"/>
<accession>A0A975TAJ9</accession>
<reference evidence="1" key="1">
    <citation type="submission" date="2017-04" db="EMBL/GenBank/DDBJ databases">
        <title>Genome deletions in a multicellular cyanobacterial endosymbiont for morphological adaptation in marine diatoms.</title>
        <authorList>
            <person name="Wang Y."/>
            <person name="Gao H."/>
            <person name="Li R."/>
            <person name="Xu X."/>
        </authorList>
    </citation>
    <scope>NUCLEOTIDE SEQUENCE</scope>
    <source>
        <strain evidence="1">FACHB 800</strain>
    </source>
</reference>
<name>A0A975TAJ9_9NOST</name>
<dbReference type="SUPFAM" id="SSF55073">
    <property type="entry name" value="Nucleotide cyclase"/>
    <property type="match status" value="1"/>
</dbReference>
<dbReference type="AlphaFoldDB" id="A0A975TAJ9"/>
<sequence length="416" mass="46857">MNRLFNHQLYSPALFDQAQDIIGCLPIKLIQQWEESKKTPQTAFELLEDYKFTGYSVSSDSAGLTKLTQQQGLIKVLAMINQSKEIVYSFGAAIGGEGIGVWTADNTQMLYPSSLSAERLVSAMMTIQREMNKNCQIKIGMGAHYGDFYLINGGLYGLEADVIEDITENETEGDEIVISQSIYELLPRNHDFKIVQKTHTQTPIGHIFRVLDGPVLTDILPKERKYPIPYSDEFYYELLAYSNRWHDPQLERQLTDKFTQNKAVVLIERESHHSEIHETAMLMNLSRSLILKEIGINLLAENQGQEINVVGSSGIYVFDQAQFAIDFAKKFRQELAVKEYRCRIGIDVGLVVICDSPTGGKQIAGMPINIASKMAQDKGEFGNLYLSQNVKELVNINQCKEIKYTVSGIGITAYIL</sequence>
<gene>
    <name evidence="1" type="ORF">B6N60_03193</name>
</gene>